<comment type="similarity">
    <text evidence="4 12 13">Belongs to the HisA/HisF family.</text>
</comment>
<reference evidence="15 16" key="1">
    <citation type="submission" date="2024-04" db="EMBL/GenBank/DDBJ databases">
        <title>Complete genome sequence of Bacillus mobilis strains derived from soil.</title>
        <authorList>
            <person name="Jung H."/>
            <person name="Choi S."/>
            <person name="Kim Y."/>
            <person name="Han J.A."/>
            <person name="Kim E.Y."/>
            <person name="Lee H.-S."/>
        </authorList>
    </citation>
    <scope>NUCLEOTIDE SEQUENCE [LARGE SCALE GENOMIC DNA]</scope>
    <source>
        <strain evidence="15 16">IMGN7</strain>
    </source>
</reference>
<keyword evidence="8 12" id="KW-0028">Amino-acid biosynthesis</keyword>
<evidence type="ECO:0000256" key="5">
    <source>
        <dbReference type="ARBA" id="ARBA00012550"/>
    </source>
</evidence>
<dbReference type="CDD" id="cd04732">
    <property type="entry name" value="HisA"/>
    <property type="match status" value="1"/>
</dbReference>
<evidence type="ECO:0000256" key="11">
    <source>
        <dbReference type="ARBA" id="ARBA00030547"/>
    </source>
</evidence>
<dbReference type="Proteomes" id="UP001485505">
    <property type="component" value="Chromosome"/>
</dbReference>
<keyword evidence="7 12" id="KW-0963">Cytoplasm</keyword>
<dbReference type="PANTHER" id="PTHR43090">
    <property type="entry name" value="1-(5-PHOSPHORIBOSYL)-5-[(5-PHOSPHORIBOSYLAMINO)METHYLIDENEAMINO] IMIDAZOLE-4-CARBOXAMIDE ISOMERASE"/>
    <property type="match status" value="1"/>
</dbReference>
<dbReference type="InterPro" id="IPR013785">
    <property type="entry name" value="Aldolase_TIM"/>
</dbReference>
<evidence type="ECO:0000256" key="3">
    <source>
        <dbReference type="ARBA" id="ARBA00005133"/>
    </source>
</evidence>
<dbReference type="SUPFAM" id="SSF51366">
    <property type="entry name" value="Ribulose-phoshate binding barrel"/>
    <property type="match status" value="1"/>
</dbReference>
<feature type="active site" description="Proton acceptor" evidence="12">
    <location>
        <position position="8"/>
    </location>
</feature>
<evidence type="ECO:0000256" key="6">
    <source>
        <dbReference type="ARBA" id="ARBA00018464"/>
    </source>
</evidence>
<dbReference type="HAMAP" id="MF_01014">
    <property type="entry name" value="HisA"/>
    <property type="match status" value="1"/>
</dbReference>
<evidence type="ECO:0000256" key="14">
    <source>
        <dbReference type="RuleBase" id="RU003658"/>
    </source>
</evidence>
<evidence type="ECO:0000256" key="9">
    <source>
        <dbReference type="ARBA" id="ARBA00023102"/>
    </source>
</evidence>
<evidence type="ECO:0000256" key="4">
    <source>
        <dbReference type="ARBA" id="ARBA00009667"/>
    </source>
</evidence>
<evidence type="ECO:0000256" key="13">
    <source>
        <dbReference type="RuleBase" id="RU003657"/>
    </source>
</evidence>
<evidence type="ECO:0000313" key="16">
    <source>
        <dbReference type="Proteomes" id="UP001485505"/>
    </source>
</evidence>
<protein>
    <recommendedName>
        <fullName evidence="6 12">1-(5-phosphoribosyl)-5-[(5-phosphoribosylamino)methylideneamino] imidazole-4-carboxamide isomerase</fullName>
        <ecNumber evidence="5 12">5.3.1.16</ecNumber>
    </recommendedName>
    <alternativeName>
        <fullName evidence="11 12">Phosphoribosylformimino-5-aminoimidazole carboxamide ribotide isomerase</fullName>
    </alternativeName>
</protein>
<dbReference type="InterPro" id="IPR006062">
    <property type="entry name" value="His_biosynth"/>
</dbReference>
<comment type="pathway">
    <text evidence="3 12 14">Amino-acid biosynthesis; L-histidine biosynthesis; L-histidine from 5-phospho-alpha-D-ribose 1-diphosphate: step 4/9.</text>
</comment>
<dbReference type="EMBL" id="CP151108">
    <property type="protein sequence ID" value="WZF29531.1"/>
    <property type="molecule type" value="Genomic_DNA"/>
</dbReference>
<dbReference type="EC" id="5.3.1.16" evidence="5 12"/>
<keyword evidence="10 12" id="KW-0413">Isomerase</keyword>
<evidence type="ECO:0000256" key="2">
    <source>
        <dbReference type="ARBA" id="ARBA00004496"/>
    </source>
</evidence>
<dbReference type="InterPro" id="IPR023016">
    <property type="entry name" value="HisA/PriA"/>
</dbReference>
<dbReference type="Pfam" id="PF00977">
    <property type="entry name" value="His_biosynth"/>
    <property type="match status" value="1"/>
</dbReference>
<dbReference type="Gene3D" id="3.20.20.70">
    <property type="entry name" value="Aldolase class I"/>
    <property type="match status" value="1"/>
</dbReference>
<keyword evidence="16" id="KW-1185">Reference proteome</keyword>
<feature type="active site" description="Proton donor" evidence="12">
    <location>
        <position position="129"/>
    </location>
</feature>
<dbReference type="GO" id="GO:0003949">
    <property type="term" value="F:1-(5-phosphoribosyl)-5-[(5-phosphoribosylamino)methylideneamino]imidazole-4-carboxamide isomerase activity"/>
    <property type="evidence" value="ECO:0007669"/>
    <property type="project" value="UniProtKB-EC"/>
</dbReference>
<evidence type="ECO:0000256" key="7">
    <source>
        <dbReference type="ARBA" id="ARBA00022490"/>
    </source>
</evidence>
<evidence type="ECO:0000313" key="15">
    <source>
        <dbReference type="EMBL" id="WZF29531.1"/>
    </source>
</evidence>
<evidence type="ECO:0000256" key="10">
    <source>
        <dbReference type="ARBA" id="ARBA00023235"/>
    </source>
</evidence>
<dbReference type="PANTHER" id="PTHR43090:SF2">
    <property type="entry name" value="1-(5-PHOSPHORIBOSYL)-5-[(5-PHOSPHORIBOSYLAMINO)METHYLIDENEAMINO] IMIDAZOLE-4-CARBOXAMIDE ISOMERASE"/>
    <property type="match status" value="1"/>
</dbReference>
<dbReference type="InterPro" id="IPR006063">
    <property type="entry name" value="HisA_bact_arch"/>
</dbReference>
<accession>A0ABZ2VK19</accession>
<evidence type="ECO:0000256" key="12">
    <source>
        <dbReference type="HAMAP-Rule" id="MF_01014"/>
    </source>
</evidence>
<dbReference type="InterPro" id="IPR011060">
    <property type="entry name" value="RibuloseP-bd_barrel"/>
</dbReference>
<comment type="catalytic activity">
    <reaction evidence="1 12 14">
        <text>1-(5-phospho-beta-D-ribosyl)-5-[(5-phospho-beta-D-ribosylamino)methylideneamino]imidazole-4-carboxamide = 5-[(5-phospho-1-deoxy-D-ribulos-1-ylimino)methylamino]-1-(5-phospho-beta-D-ribosyl)imidazole-4-carboxamide</text>
        <dbReference type="Rhea" id="RHEA:15469"/>
        <dbReference type="ChEBI" id="CHEBI:58435"/>
        <dbReference type="ChEBI" id="CHEBI:58525"/>
        <dbReference type="EC" id="5.3.1.16"/>
    </reaction>
</comment>
<evidence type="ECO:0000256" key="1">
    <source>
        <dbReference type="ARBA" id="ARBA00000901"/>
    </source>
</evidence>
<gene>
    <name evidence="12 15" type="primary">hisA</name>
    <name evidence="15" type="ORF">AABL52_19820</name>
</gene>
<dbReference type="NCBIfam" id="TIGR00007">
    <property type="entry name" value="1-(5-phosphoribosyl)-5-[(5-phosphoribosylamino)methylideneamino]imidazole-4-carboxamide isomerase"/>
    <property type="match status" value="1"/>
</dbReference>
<dbReference type="InterPro" id="IPR044524">
    <property type="entry name" value="Isoase_HisA-like"/>
</dbReference>
<evidence type="ECO:0000256" key="8">
    <source>
        <dbReference type="ARBA" id="ARBA00022605"/>
    </source>
</evidence>
<organism evidence="15 16">
    <name type="scientific">Bacillus paramobilis</name>
    <dbReference type="NCBI Taxonomy" id="2817477"/>
    <lineage>
        <taxon>Bacteria</taxon>
        <taxon>Bacillati</taxon>
        <taxon>Bacillota</taxon>
        <taxon>Bacilli</taxon>
        <taxon>Bacillales</taxon>
        <taxon>Bacillaceae</taxon>
        <taxon>Bacillus</taxon>
        <taxon>Bacillus cereus group</taxon>
    </lineage>
</organism>
<keyword evidence="9 12" id="KW-0368">Histidine biosynthesis</keyword>
<sequence length="239" mass="26137">MEIFPAIDLKEGRCVRLYQGEFSKETVMNEDPVAQAIIFEKSGAKTLHIVDLDGAIAGQSVNLLVIERICKAVRIPVQVGGGIRSLVAVEKLLSVGVDKVILGTVALYDKEFLEEAVRLYKEKIIVGIDAKNGFVATRGWLDVSEISYIDLAKQMENVGVQTIVFTDISKDGTLAGPNVEQLELLQKSVTIRLIASGGVASIQDVKKLNDMNIYGVIIGKALYEKMINLEEVLEVTKLC</sequence>
<dbReference type="RefSeq" id="WP_341518249.1">
    <property type="nucleotide sequence ID" value="NZ_CP151108.1"/>
</dbReference>
<name>A0ABZ2VK19_9BACI</name>
<comment type="subcellular location">
    <subcellularLocation>
        <location evidence="2 12 14">Cytoplasm</location>
    </subcellularLocation>
</comment>
<proteinExistence type="inferred from homology"/>